<evidence type="ECO:0000313" key="6">
    <source>
        <dbReference type="Proteomes" id="UP001293254"/>
    </source>
</evidence>
<dbReference type="Gene3D" id="2.60.300.12">
    <property type="entry name" value="HesB-like domain"/>
    <property type="match status" value="1"/>
</dbReference>
<sequence>MNQVAALSPQSRHLFSKLRHFTDHKSLPDGKSLHAHLLKTGVFPACSLLSTTLLNFYAKCHLFAEARLLFAEMPHKEDAVSWNILINSYSQLGLAHFSFSALQLFREMLQHRSLPNSHTFSGIFSAATILEDAVMARQAHCVVVKLVDSCDVFVYSSMLNVYCKLGWDYFHLMPKKFGIVPSVEHYACMVDILGRAGKLHEAKELIESATVDHGLCLWRILLSACRNHRNYELGAYAGEKLMELGSQESSAYVLLSSIYSAMGRLHDVERVRRIMSIRGVSKEPGCSWIELKNQVHVFVVGDMLHPEIKEIREELLRFSKLMKEDQLYQLEYDPILEDGESRREEELEQRMAAFSNTLQSPSVHRLIKSSTAPRLSSFSSSSSSLSFDFSPSFLNRKKPLLSIRSTSVEAPSTAGGLAPAIALTDNALSHLNKMRAEKSEDLCLRIGVKQGGCSGMSYTMEFESKENTRPDDSVMEYNGFVIVCDPKSLLFLFGMQLDYSDALIGGGFNFKNPNATQTCGCGKSFAAEM</sequence>
<dbReference type="AlphaFoldDB" id="A0AAE1YIW6"/>
<dbReference type="Pfam" id="PF01535">
    <property type="entry name" value="PPR"/>
    <property type="match status" value="4"/>
</dbReference>
<evidence type="ECO:0000256" key="1">
    <source>
        <dbReference type="ARBA" id="ARBA00022737"/>
    </source>
</evidence>
<feature type="repeat" description="PPR" evidence="3">
    <location>
        <begin position="78"/>
        <end position="115"/>
    </location>
</feature>
<dbReference type="InterPro" id="IPR035903">
    <property type="entry name" value="HesB-like_dom_sf"/>
</dbReference>
<dbReference type="SUPFAM" id="SSF89360">
    <property type="entry name" value="HesB-like domain"/>
    <property type="match status" value="1"/>
</dbReference>
<dbReference type="Proteomes" id="UP001293254">
    <property type="component" value="Unassembled WGS sequence"/>
</dbReference>
<dbReference type="PANTHER" id="PTHR47265:SF1">
    <property type="entry name" value="IRON-SULFUR ASSEMBLY PROTEIN ISCA, CHLOROPLASTIC"/>
    <property type="match status" value="1"/>
</dbReference>
<keyword evidence="1" id="KW-0677">Repeat</keyword>
<evidence type="ECO:0000313" key="5">
    <source>
        <dbReference type="EMBL" id="KAK4430636.1"/>
    </source>
</evidence>
<dbReference type="Pfam" id="PF01521">
    <property type="entry name" value="Fe-S_biosyn"/>
    <property type="match status" value="1"/>
</dbReference>
<dbReference type="InterPro" id="IPR011990">
    <property type="entry name" value="TPR-like_helical_dom_sf"/>
</dbReference>
<dbReference type="GO" id="GO:0099402">
    <property type="term" value="P:plant organ development"/>
    <property type="evidence" value="ECO:0007669"/>
    <property type="project" value="UniProtKB-ARBA"/>
</dbReference>
<organism evidence="5 6">
    <name type="scientific">Sesamum alatum</name>
    <dbReference type="NCBI Taxonomy" id="300844"/>
    <lineage>
        <taxon>Eukaryota</taxon>
        <taxon>Viridiplantae</taxon>
        <taxon>Streptophyta</taxon>
        <taxon>Embryophyta</taxon>
        <taxon>Tracheophyta</taxon>
        <taxon>Spermatophyta</taxon>
        <taxon>Magnoliopsida</taxon>
        <taxon>eudicotyledons</taxon>
        <taxon>Gunneridae</taxon>
        <taxon>Pentapetalae</taxon>
        <taxon>asterids</taxon>
        <taxon>lamiids</taxon>
        <taxon>Lamiales</taxon>
        <taxon>Pedaliaceae</taxon>
        <taxon>Sesamum</taxon>
    </lineage>
</organism>
<dbReference type="InterPro" id="IPR046849">
    <property type="entry name" value="E2_motif"/>
</dbReference>
<dbReference type="Pfam" id="PF20431">
    <property type="entry name" value="E_motif"/>
    <property type="match status" value="1"/>
</dbReference>
<dbReference type="GO" id="GO:0030674">
    <property type="term" value="F:protein-macromolecule adaptor activity"/>
    <property type="evidence" value="ECO:0007669"/>
    <property type="project" value="TreeGrafter"/>
</dbReference>
<dbReference type="InterPro" id="IPR016092">
    <property type="entry name" value="ATAP"/>
</dbReference>
<evidence type="ECO:0000259" key="4">
    <source>
        <dbReference type="Pfam" id="PF01521"/>
    </source>
</evidence>
<proteinExistence type="inferred from homology"/>
<dbReference type="FunFam" id="2.60.300.12:FF:000008">
    <property type="entry name" value="iron-sulfur assembly protein IscA, chloroplastic"/>
    <property type="match status" value="1"/>
</dbReference>
<comment type="caution">
    <text evidence="5">The sequence shown here is derived from an EMBL/GenBank/DDBJ whole genome shotgun (WGS) entry which is preliminary data.</text>
</comment>
<dbReference type="PROSITE" id="PS01152">
    <property type="entry name" value="HESB"/>
    <property type="match status" value="1"/>
</dbReference>
<dbReference type="GO" id="GO:0051536">
    <property type="term" value="F:iron-sulfur cluster binding"/>
    <property type="evidence" value="ECO:0007669"/>
    <property type="project" value="InterPro"/>
</dbReference>
<dbReference type="PROSITE" id="PS51375">
    <property type="entry name" value="PPR"/>
    <property type="match status" value="1"/>
</dbReference>
<dbReference type="InterPro" id="IPR031108">
    <property type="entry name" value="IscA_plant_cyanobact"/>
</dbReference>
<dbReference type="InterPro" id="IPR000361">
    <property type="entry name" value="ATAP_core_dom"/>
</dbReference>
<feature type="domain" description="Core" evidence="4">
    <location>
        <begin position="421"/>
        <end position="523"/>
    </location>
</feature>
<dbReference type="InterPro" id="IPR017870">
    <property type="entry name" value="FeS_cluster_insertion_CS"/>
</dbReference>
<keyword evidence="6" id="KW-1185">Reference proteome</keyword>
<dbReference type="GO" id="GO:0009570">
    <property type="term" value="C:chloroplast stroma"/>
    <property type="evidence" value="ECO:0007669"/>
    <property type="project" value="TreeGrafter"/>
</dbReference>
<comment type="similarity">
    <text evidence="2">Belongs to the HesB/IscA family. Ycf83 subfamily.</text>
</comment>
<dbReference type="Gene3D" id="1.25.40.10">
    <property type="entry name" value="Tetratricopeptide repeat domain"/>
    <property type="match status" value="2"/>
</dbReference>
<reference evidence="5" key="1">
    <citation type="submission" date="2020-06" db="EMBL/GenBank/DDBJ databases">
        <authorList>
            <person name="Li T."/>
            <person name="Hu X."/>
            <person name="Zhang T."/>
            <person name="Song X."/>
            <person name="Zhang H."/>
            <person name="Dai N."/>
            <person name="Sheng W."/>
            <person name="Hou X."/>
            <person name="Wei L."/>
        </authorList>
    </citation>
    <scope>NUCLEOTIDE SEQUENCE</scope>
    <source>
        <strain evidence="5">3651</strain>
        <tissue evidence="5">Leaf</tissue>
    </source>
</reference>
<name>A0AAE1YIW6_9LAMI</name>
<dbReference type="FunFam" id="1.25.40.10:FF:000158">
    <property type="entry name" value="pentatricopeptide repeat-containing protein At2g33680"/>
    <property type="match status" value="1"/>
</dbReference>
<dbReference type="Pfam" id="PF20430">
    <property type="entry name" value="Eplus_motif"/>
    <property type="match status" value="1"/>
</dbReference>
<evidence type="ECO:0000256" key="3">
    <source>
        <dbReference type="PROSITE-ProRule" id="PRU00708"/>
    </source>
</evidence>
<reference evidence="5" key="2">
    <citation type="journal article" date="2024" name="Plant">
        <title>Genomic evolution and insights into agronomic trait innovations of Sesamum species.</title>
        <authorList>
            <person name="Miao H."/>
            <person name="Wang L."/>
            <person name="Qu L."/>
            <person name="Liu H."/>
            <person name="Sun Y."/>
            <person name="Le M."/>
            <person name="Wang Q."/>
            <person name="Wei S."/>
            <person name="Zheng Y."/>
            <person name="Lin W."/>
            <person name="Duan Y."/>
            <person name="Cao H."/>
            <person name="Xiong S."/>
            <person name="Wang X."/>
            <person name="Wei L."/>
            <person name="Li C."/>
            <person name="Ma Q."/>
            <person name="Ju M."/>
            <person name="Zhao R."/>
            <person name="Li G."/>
            <person name="Mu C."/>
            <person name="Tian Q."/>
            <person name="Mei H."/>
            <person name="Zhang T."/>
            <person name="Gao T."/>
            <person name="Zhang H."/>
        </authorList>
    </citation>
    <scope>NUCLEOTIDE SEQUENCE</scope>
    <source>
        <strain evidence="5">3651</strain>
    </source>
</reference>
<dbReference type="InterPro" id="IPR046848">
    <property type="entry name" value="E_motif"/>
</dbReference>
<accession>A0AAE1YIW6</accession>
<dbReference type="PANTHER" id="PTHR47265">
    <property type="entry name" value="IRON-SULFUR ASSEMBLY PROTEIN ISCA, CHLOROPLASTIC"/>
    <property type="match status" value="1"/>
</dbReference>
<dbReference type="NCBIfam" id="TIGR00049">
    <property type="entry name" value="iron-sulfur cluster assembly accessory protein"/>
    <property type="match status" value="1"/>
</dbReference>
<protein>
    <submittedName>
        <fullName evidence="5">Pentatricopeptide repeat-containing protein</fullName>
    </submittedName>
</protein>
<evidence type="ECO:0000256" key="2">
    <source>
        <dbReference type="ARBA" id="ARBA00023783"/>
    </source>
</evidence>
<gene>
    <name evidence="5" type="ORF">Salat_1364300</name>
</gene>
<dbReference type="EMBL" id="JACGWO010000004">
    <property type="protein sequence ID" value="KAK4430636.1"/>
    <property type="molecule type" value="Genomic_DNA"/>
</dbReference>
<dbReference type="InterPro" id="IPR002885">
    <property type="entry name" value="PPR_rpt"/>
</dbReference>
<dbReference type="GO" id="GO:0016226">
    <property type="term" value="P:iron-sulfur cluster assembly"/>
    <property type="evidence" value="ECO:0007669"/>
    <property type="project" value="InterPro"/>
</dbReference>